<evidence type="ECO:0000259" key="4">
    <source>
        <dbReference type="PROSITE" id="PS50102"/>
    </source>
</evidence>
<feature type="compositionally biased region" description="Basic and acidic residues" evidence="3">
    <location>
        <begin position="342"/>
        <end position="366"/>
    </location>
</feature>
<proteinExistence type="predicted"/>
<evidence type="ECO:0000313" key="5">
    <source>
        <dbReference type="EMBL" id="CAC5395622.1"/>
    </source>
</evidence>
<dbReference type="SMART" id="SM00360">
    <property type="entry name" value="RRM"/>
    <property type="match status" value="1"/>
</dbReference>
<feature type="compositionally biased region" description="Basic and acidic residues" evidence="3">
    <location>
        <begin position="653"/>
        <end position="667"/>
    </location>
</feature>
<sequence length="687" mass="76855">MALTDFLADGSSNQAPPAKIDWAAEMDSNDMEDLDMDFLKPRIDRSKLPTAPKSARGPDVDMNQVPSEPPFTAFIGNLAYETTEDNIADFFKKLQVLNVRLPEDRGRLRGFGYVEFADRQNLLDALNMNEENMMGRKVRVDLADQHQQNENKKSGGYDRQTSGDPDRAEGNWRAPPKSFDDFDRGPTRGGYDDRGPQRGGFDDRGSQRGGFDDRGPQRGGFDDRGPPRGSYDDRGPSRGFDDRGPSRGFDDRGPTRGGGRYDDRGPSRGYDDQGPRGGYGRDRYDDRGPPRDRYDDRRQGYNDRGGRDYNRFEDRGPPRERYDNRGPPVDDSGRRPFGSGYNRDDRQGSRADRQSPPRETPSERPRLNLKPRTKAPEERQTTDKPPVRKTSANIFGDAKPVDTAAKEREIEERLRRGRDDESRRKADEEKENNTTNTSPGYRPRQYSGEEGGGRQRRLSSNSSGKGRPGPPPVTSPGKSRRDSDNSNHSQEVFSGGEETKEEPRSPVSPAHRDELASKLVPAPPPSVNVWEKRKETVVKTAVVSVKSPMESHTHIKSETRSIADAPSSSSSSSSTSQSPENKAAPPPKENPWTRRQYNKESDAPVSSSPLGKPSGRGERSDLRGQGRGHGGKGRGLDSKPRHHEKKLPQSIDEMPKYEPQVQKDFRQQNKFAGLLDDEDEDNGEEST</sequence>
<feature type="compositionally biased region" description="Low complexity" evidence="3">
    <location>
        <begin position="567"/>
        <end position="578"/>
    </location>
</feature>
<dbReference type="AlphaFoldDB" id="A0A6J8CKL4"/>
<keyword evidence="1 2" id="KW-0694">RNA-binding</keyword>
<keyword evidence="6" id="KW-1185">Reference proteome</keyword>
<gene>
    <name evidence="5" type="ORF">MCOR_30270</name>
</gene>
<dbReference type="CDD" id="cd12402">
    <property type="entry name" value="RRM_eIF4B"/>
    <property type="match status" value="1"/>
</dbReference>
<dbReference type="Gene3D" id="3.30.70.330">
    <property type="match status" value="1"/>
</dbReference>
<feature type="compositionally biased region" description="Basic and acidic residues" evidence="3">
    <location>
        <begin position="404"/>
        <end position="432"/>
    </location>
</feature>
<accession>A0A6J8CKL4</accession>
<dbReference type="InterPro" id="IPR000504">
    <property type="entry name" value="RRM_dom"/>
</dbReference>
<feature type="compositionally biased region" description="Basic and acidic residues" evidence="3">
    <location>
        <begin position="549"/>
        <end position="561"/>
    </location>
</feature>
<feature type="compositionally biased region" description="Basic and acidic residues" evidence="3">
    <location>
        <begin position="178"/>
        <end position="324"/>
    </location>
</feature>
<feature type="region of interest" description="Disordered" evidence="3">
    <location>
        <begin position="42"/>
        <end position="67"/>
    </location>
</feature>
<feature type="compositionally biased region" description="Low complexity" evidence="3">
    <location>
        <begin position="538"/>
        <end position="547"/>
    </location>
</feature>
<feature type="region of interest" description="Disordered" evidence="3">
    <location>
        <begin position="147"/>
        <end position="687"/>
    </location>
</feature>
<dbReference type="Pfam" id="PF00076">
    <property type="entry name" value="RRM_1"/>
    <property type="match status" value="1"/>
</dbReference>
<dbReference type="InterPro" id="IPR033107">
    <property type="entry name" value="EIF-4B_RRM"/>
</dbReference>
<feature type="compositionally biased region" description="Acidic residues" evidence="3">
    <location>
        <begin position="675"/>
        <end position="687"/>
    </location>
</feature>
<dbReference type="PROSITE" id="PS50102">
    <property type="entry name" value="RRM"/>
    <property type="match status" value="1"/>
</dbReference>
<reference evidence="5 6" key="1">
    <citation type="submission" date="2020-06" db="EMBL/GenBank/DDBJ databases">
        <authorList>
            <person name="Li R."/>
            <person name="Bekaert M."/>
        </authorList>
    </citation>
    <scope>NUCLEOTIDE SEQUENCE [LARGE SCALE GENOMIC DNA]</scope>
    <source>
        <strain evidence="6">wild</strain>
    </source>
</reference>
<dbReference type="EMBL" id="CACVKT020005553">
    <property type="protein sequence ID" value="CAC5395622.1"/>
    <property type="molecule type" value="Genomic_DNA"/>
</dbReference>
<feature type="domain" description="RRM" evidence="4">
    <location>
        <begin position="71"/>
        <end position="145"/>
    </location>
</feature>
<dbReference type="InterPro" id="IPR035979">
    <property type="entry name" value="RBD_domain_sf"/>
</dbReference>
<evidence type="ECO:0000256" key="2">
    <source>
        <dbReference type="PROSITE-ProRule" id="PRU00176"/>
    </source>
</evidence>
<evidence type="ECO:0000313" key="6">
    <source>
        <dbReference type="Proteomes" id="UP000507470"/>
    </source>
</evidence>
<dbReference type="GO" id="GO:0003723">
    <property type="term" value="F:RNA binding"/>
    <property type="evidence" value="ECO:0007669"/>
    <property type="project" value="UniProtKB-UniRule"/>
</dbReference>
<name>A0A6J8CKL4_MYTCO</name>
<feature type="compositionally biased region" description="Basic and acidic residues" evidence="3">
    <location>
        <begin position="497"/>
        <end position="516"/>
    </location>
</feature>
<organism evidence="5 6">
    <name type="scientific">Mytilus coruscus</name>
    <name type="common">Sea mussel</name>
    <dbReference type="NCBI Taxonomy" id="42192"/>
    <lineage>
        <taxon>Eukaryota</taxon>
        <taxon>Metazoa</taxon>
        <taxon>Spiralia</taxon>
        <taxon>Lophotrochozoa</taxon>
        <taxon>Mollusca</taxon>
        <taxon>Bivalvia</taxon>
        <taxon>Autobranchia</taxon>
        <taxon>Pteriomorphia</taxon>
        <taxon>Mytilida</taxon>
        <taxon>Mytiloidea</taxon>
        <taxon>Mytilidae</taxon>
        <taxon>Mytilinae</taxon>
        <taxon>Mytilus</taxon>
    </lineage>
</organism>
<feature type="compositionally biased region" description="Basic and acidic residues" evidence="3">
    <location>
        <begin position="147"/>
        <end position="156"/>
    </location>
</feature>
<feature type="compositionally biased region" description="Basic and acidic residues" evidence="3">
    <location>
        <begin position="374"/>
        <end position="386"/>
    </location>
</feature>
<feature type="compositionally biased region" description="Basic and acidic residues" evidence="3">
    <location>
        <begin position="615"/>
        <end position="624"/>
    </location>
</feature>
<dbReference type="SUPFAM" id="SSF54928">
    <property type="entry name" value="RNA-binding domain, RBD"/>
    <property type="match status" value="1"/>
</dbReference>
<dbReference type="Proteomes" id="UP000507470">
    <property type="component" value="Unassembled WGS sequence"/>
</dbReference>
<evidence type="ECO:0000256" key="1">
    <source>
        <dbReference type="ARBA" id="ARBA00022884"/>
    </source>
</evidence>
<dbReference type="InterPro" id="IPR012677">
    <property type="entry name" value="Nucleotide-bd_a/b_plait_sf"/>
</dbReference>
<evidence type="ECO:0000256" key="3">
    <source>
        <dbReference type="SAM" id="MobiDB-lite"/>
    </source>
</evidence>
<dbReference type="InterPro" id="IPR052462">
    <property type="entry name" value="SLIRP/GR-RBP-like"/>
</dbReference>
<dbReference type="PANTHER" id="PTHR48027">
    <property type="entry name" value="HETEROGENEOUS NUCLEAR RIBONUCLEOPROTEIN 87F-RELATED"/>
    <property type="match status" value="1"/>
</dbReference>
<protein>
    <submittedName>
        <fullName evidence="5">EIF4B</fullName>
    </submittedName>
</protein>
<dbReference type="OrthoDB" id="1748655at2759"/>